<dbReference type="Pfam" id="PF01722">
    <property type="entry name" value="BolA"/>
    <property type="match status" value="1"/>
</dbReference>
<name>F0ZN13_DICPU</name>
<evidence type="ECO:0000256" key="1">
    <source>
        <dbReference type="ARBA" id="ARBA00005578"/>
    </source>
</evidence>
<dbReference type="EMBL" id="GL871088">
    <property type="protein sequence ID" value="EGC34677.1"/>
    <property type="molecule type" value="Genomic_DNA"/>
</dbReference>
<feature type="region of interest" description="Disordered" evidence="3">
    <location>
        <begin position="113"/>
        <end position="139"/>
    </location>
</feature>
<evidence type="ECO:0008006" key="6">
    <source>
        <dbReference type="Google" id="ProtNLM"/>
    </source>
</evidence>
<sequence length="139" mass="15864">MYSIIKLKNFKPVSTHLSSRFFSTIVEEPIKKSIVEKLTNKFTPSHLEVINESYMHSVPRGSETHFKVIIVSNEFDGKTMISQHRSINETLKDEFKNGVHALSIHSTTPLKWEMDQSVNKSPGCMGGSKKEKEKKNNNN</sequence>
<gene>
    <name evidence="4" type="ORF">DICPUDRAFT_153091</name>
</gene>
<dbReference type="STRING" id="5786.F0ZN13"/>
<evidence type="ECO:0000256" key="3">
    <source>
        <dbReference type="SAM" id="MobiDB-lite"/>
    </source>
</evidence>
<dbReference type="GeneID" id="10499329"/>
<accession>F0ZN13</accession>
<dbReference type="GO" id="GO:0005739">
    <property type="term" value="C:mitochondrion"/>
    <property type="evidence" value="ECO:0000318"/>
    <property type="project" value="GO_Central"/>
</dbReference>
<dbReference type="eggNOG" id="KOG2313">
    <property type="taxonomic scope" value="Eukaryota"/>
</dbReference>
<proteinExistence type="inferred from homology"/>
<dbReference type="FunFam" id="3.30.300.90:FF:000001">
    <property type="entry name" value="Transcriptional regulator BolA"/>
    <property type="match status" value="1"/>
</dbReference>
<dbReference type="AlphaFoldDB" id="F0ZN13"/>
<dbReference type="Gene3D" id="3.30.300.90">
    <property type="entry name" value="BolA-like"/>
    <property type="match status" value="1"/>
</dbReference>
<evidence type="ECO:0000313" key="4">
    <source>
        <dbReference type="EMBL" id="EGC34677.1"/>
    </source>
</evidence>
<dbReference type="InterPro" id="IPR036065">
    <property type="entry name" value="BolA-like_sf"/>
</dbReference>
<dbReference type="FunCoup" id="F0ZN13">
    <property type="interactions" value="6"/>
</dbReference>
<dbReference type="OrthoDB" id="4983at2759"/>
<dbReference type="VEuPathDB" id="AmoebaDB:DICPUDRAFT_153091"/>
<evidence type="ECO:0000256" key="2">
    <source>
        <dbReference type="RuleBase" id="RU003860"/>
    </source>
</evidence>
<comment type="similarity">
    <text evidence="1 2">Belongs to the BolA/IbaG family.</text>
</comment>
<evidence type="ECO:0000313" key="5">
    <source>
        <dbReference type="Proteomes" id="UP000001064"/>
    </source>
</evidence>
<dbReference type="Proteomes" id="UP000001064">
    <property type="component" value="Unassembled WGS sequence"/>
</dbReference>
<dbReference type="PANTHER" id="PTHR46229">
    <property type="entry name" value="BOLA TRANSCRIPTION REGULATOR"/>
    <property type="match status" value="1"/>
</dbReference>
<organism evidence="4 5">
    <name type="scientific">Dictyostelium purpureum</name>
    <name type="common">Slime mold</name>
    <dbReference type="NCBI Taxonomy" id="5786"/>
    <lineage>
        <taxon>Eukaryota</taxon>
        <taxon>Amoebozoa</taxon>
        <taxon>Evosea</taxon>
        <taxon>Eumycetozoa</taxon>
        <taxon>Dictyostelia</taxon>
        <taxon>Dictyosteliales</taxon>
        <taxon>Dictyosteliaceae</taxon>
        <taxon>Dictyostelium</taxon>
    </lineage>
</organism>
<feature type="compositionally biased region" description="Basic and acidic residues" evidence="3">
    <location>
        <begin position="128"/>
        <end position="139"/>
    </location>
</feature>
<dbReference type="PANTHER" id="PTHR46229:SF2">
    <property type="entry name" value="BOLA-LIKE PROTEIN 1"/>
    <property type="match status" value="1"/>
</dbReference>
<dbReference type="InterPro" id="IPR050961">
    <property type="entry name" value="BolA/IbaG_stress_morph_reg"/>
</dbReference>
<dbReference type="InParanoid" id="F0ZN13"/>
<keyword evidence="5" id="KW-1185">Reference proteome</keyword>
<dbReference type="OMA" id="CLGGFGK"/>
<dbReference type="GO" id="GO:1990229">
    <property type="term" value="C:iron-sulfur cluster assembly complex"/>
    <property type="evidence" value="ECO:0007669"/>
    <property type="project" value="UniProtKB-ARBA"/>
</dbReference>
<reference evidence="5" key="1">
    <citation type="journal article" date="2011" name="Genome Biol.">
        <title>Comparative genomics of the social amoebae Dictyostelium discoideum and Dictyostelium purpureum.</title>
        <authorList>
            <consortium name="US DOE Joint Genome Institute (JGI-PGF)"/>
            <person name="Sucgang R."/>
            <person name="Kuo A."/>
            <person name="Tian X."/>
            <person name="Salerno W."/>
            <person name="Parikh A."/>
            <person name="Feasley C.L."/>
            <person name="Dalin E."/>
            <person name="Tu H."/>
            <person name="Huang E."/>
            <person name="Barry K."/>
            <person name="Lindquist E."/>
            <person name="Shapiro H."/>
            <person name="Bruce D."/>
            <person name="Schmutz J."/>
            <person name="Salamov A."/>
            <person name="Fey P."/>
            <person name="Gaudet P."/>
            <person name="Anjard C."/>
            <person name="Babu M.M."/>
            <person name="Basu S."/>
            <person name="Bushmanova Y."/>
            <person name="van der Wel H."/>
            <person name="Katoh-Kurasawa M."/>
            <person name="Dinh C."/>
            <person name="Coutinho P.M."/>
            <person name="Saito T."/>
            <person name="Elias M."/>
            <person name="Schaap P."/>
            <person name="Kay R.R."/>
            <person name="Henrissat B."/>
            <person name="Eichinger L."/>
            <person name="Rivero F."/>
            <person name="Putnam N.H."/>
            <person name="West C.M."/>
            <person name="Loomis W.F."/>
            <person name="Chisholm R.L."/>
            <person name="Shaulsky G."/>
            <person name="Strassmann J.E."/>
            <person name="Queller D.C."/>
            <person name="Kuspa A."/>
            <person name="Grigoriev I.V."/>
        </authorList>
    </citation>
    <scope>NUCLEOTIDE SEQUENCE [LARGE SCALE GENOMIC DNA]</scope>
    <source>
        <strain evidence="5">QSDP1</strain>
    </source>
</reference>
<dbReference type="RefSeq" id="XP_003288814.1">
    <property type="nucleotide sequence ID" value="XM_003288766.1"/>
</dbReference>
<dbReference type="SUPFAM" id="SSF82657">
    <property type="entry name" value="BolA-like"/>
    <property type="match status" value="1"/>
</dbReference>
<protein>
    <recommendedName>
        <fullName evidence="6">BolA family protein</fullName>
    </recommendedName>
</protein>
<dbReference type="KEGG" id="dpp:DICPUDRAFT_153091"/>
<dbReference type="InterPro" id="IPR002634">
    <property type="entry name" value="BolA"/>
</dbReference>